<comment type="caution">
    <text evidence="2">The sequence shown here is derived from an EMBL/GenBank/DDBJ whole genome shotgun (WGS) entry which is preliminary data.</text>
</comment>
<feature type="non-terminal residue" evidence="2">
    <location>
        <position position="1"/>
    </location>
</feature>
<keyword evidence="3" id="KW-1185">Reference proteome</keyword>
<protein>
    <submittedName>
        <fullName evidence="2">Uncharacterized protein</fullName>
    </submittedName>
</protein>
<evidence type="ECO:0000313" key="2">
    <source>
        <dbReference type="EMBL" id="GCC44566.1"/>
    </source>
</evidence>
<feature type="region of interest" description="Disordered" evidence="1">
    <location>
        <begin position="1"/>
        <end position="21"/>
    </location>
</feature>
<sequence length="114" mass="12008">DRQPGVSDRSGSDNAEAGTTSRPLCLAPSIATVIASGAKQSIVPVVRKEWISSSLPLLAMTAEGRVTSRSPSPLIRCLRLSCAAHLPMRVIRRALRTRSLECSALATPINSAAT</sequence>
<accession>A0A401TPL2</accession>
<dbReference type="EMBL" id="BEZZ01133287">
    <property type="protein sequence ID" value="GCC44566.1"/>
    <property type="molecule type" value="Genomic_DNA"/>
</dbReference>
<organism evidence="2 3">
    <name type="scientific">Chiloscyllium punctatum</name>
    <name type="common">Brownbanded bambooshark</name>
    <name type="synonym">Hemiscyllium punctatum</name>
    <dbReference type="NCBI Taxonomy" id="137246"/>
    <lineage>
        <taxon>Eukaryota</taxon>
        <taxon>Metazoa</taxon>
        <taxon>Chordata</taxon>
        <taxon>Craniata</taxon>
        <taxon>Vertebrata</taxon>
        <taxon>Chondrichthyes</taxon>
        <taxon>Elasmobranchii</taxon>
        <taxon>Galeomorphii</taxon>
        <taxon>Galeoidea</taxon>
        <taxon>Orectolobiformes</taxon>
        <taxon>Hemiscylliidae</taxon>
        <taxon>Chiloscyllium</taxon>
    </lineage>
</organism>
<dbReference type="AlphaFoldDB" id="A0A401TPL2"/>
<proteinExistence type="predicted"/>
<evidence type="ECO:0000313" key="3">
    <source>
        <dbReference type="Proteomes" id="UP000287033"/>
    </source>
</evidence>
<gene>
    <name evidence="2" type="ORF">chiPu_0028516</name>
</gene>
<dbReference type="Proteomes" id="UP000287033">
    <property type="component" value="Unassembled WGS sequence"/>
</dbReference>
<name>A0A401TPL2_CHIPU</name>
<reference evidence="2 3" key="1">
    <citation type="journal article" date="2018" name="Nat. Ecol. Evol.">
        <title>Shark genomes provide insights into elasmobranch evolution and the origin of vertebrates.</title>
        <authorList>
            <person name="Hara Y"/>
            <person name="Yamaguchi K"/>
            <person name="Onimaru K"/>
            <person name="Kadota M"/>
            <person name="Koyanagi M"/>
            <person name="Keeley SD"/>
            <person name="Tatsumi K"/>
            <person name="Tanaka K"/>
            <person name="Motone F"/>
            <person name="Kageyama Y"/>
            <person name="Nozu R"/>
            <person name="Adachi N"/>
            <person name="Nishimura O"/>
            <person name="Nakagawa R"/>
            <person name="Tanegashima C"/>
            <person name="Kiyatake I"/>
            <person name="Matsumoto R"/>
            <person name="Murakumo K"/>
            <person name="Nishida K"/>
            <person name="Terakita A"/>
            <person name="Kuratani S"/>
            <person name="Sato K"/>
            <person name="Hyodo S Kuraku.S."/>
        </authorList>
    </citation>
    <scope>NUCLEOTIDE SEQUENCE [LARGE SCALE GENOMIC DNA]</scope>
</reference>
<evidence type="ECO:0000256" key="1">
    <source>
        <dbReference type="SAM" id="MobiDB-lite"/>
    </source>
</evidence>